<organism evidence="1 2">
    <name type="scientific">Ceratodon purpureus</name>
    <name type="common">Fire moss</name>
    <name type="synonym">Dicranum purpureum</name>
    <dbReference type="NCBI Taxonomy" id="3225"/>
    <lineage>
        <taxon>Eukaryota</taxon>
        <taxon>Viridiplantae</taxon>
        <taxon>Streptophyta</taxon>
        <taxon>Embryophyta</taxon>
        <taxon>Bryophyta</taxon>
        <taxon>Bryophytina</taxon>
        <taxon>Bryopsida</taxon>
        <taxon>Dicranidae</taxon>
        <taxon>Pseudoditrichales</taxon>
        <taxon>Ditrichaceae</taxon>
        <taxon>Ceratodon</taxon>
    </lineage>
</organism>
<dbReference type="EMBL" id="CM026427">
    <property type="protein sequence ID" value="KAG0568640.1"/>
    <property type="molecule type" value="Genomic_DNA"/>
</dbReference>
<dbReference type="Proteomes" id="UP000822688">
    <property type="component" value="Chromosome 6"/>
</dbReference>
<dbReference type="OrthoDB" id="2020323at2759"/>
<dbReference type="PANTHER" id="PTHR37727:SF1">
    <property type="entry name" value="ECOTROPIC VIRAL INTEGRATION SITE PROTEIN"/>
    <property type="match status" value="1"/>
</dbReference>
<dbReference type="PANTHER" id="PTHR37727">
    <property type="entry name" value="ECOTROPIC VIRAL INTEGRATION SITE PROTEIN"/>
    <property type="match status" value="1"/>
</dbReference>
<reference evidence="1 2" key="1">
    <citation type="submission" date="2020-06" db="EMBL/GenBank/DDBJ databases">
        <title>WGS assembly of Ceratodon purpureus strain R40.</title>
        <authorList>
            <person name="Carey S.B."/>
            <person name="Jenkins J."/>
            <person name="Shu S."/>
            <person name="Lovell J.T."/>
            <person name="Sreedasyam A."/>
            <person name="Maumus F."/>
            <person name="Tiley G.P."/>
            <person name="Fernandez-Pozo N."/>
            <person name="Barry K."/>
            <person name="Chen C."/>
            <person name="Wang M."/>
            <person name="Lipzen A."/>
            <person name="Daum C."/>
            <person name="Saski C.A."/>
            <person name="Payton A.C."/>
            <person name="Mcbreen J.C."/>
            <person name="Conrad R.E."/>
            <person name="Kollar L.M."/>
            <person name="Olsson S."/>
            <person name="Huttunen S."/>
            <person name="Landis J.B."/>
            <person name="Wickett N.J."/>
            <person name="Johnson M.G."/>
            <person name="Rensing S.A."/>
            <person name="Grimwood J."/>
            <person name="Schmutz J."/>
            <person name="Mcdaniel S.F."/>
        </authorList>
    </citation>
    <scope>NUCLEOTIDE SEQUENCE [LARGE SCALE GENOMIC DNA]</scope>
    <source>
        <strain evidence="1 2">R40</strain>
    </source>
</reference>
<evidence type="ECO:0000313" key="1">
    <source>
        <dbReference type="EMBL" id="KAG0568640.1"/>
    </source>
</evidence>
<dbReference type="AlphaFoldDB" id="A0A8T0HBI9"/>
<evidence type="ECO:0000313" key="2">
    <source>
        <dbReference type="Proteomes" id="UP000822688"/>
    </source>
</evidence>
<sequence length="129" mass="13670">MGGVKKPQAQLLDDQLFQFLHGLLDQVEASSGVEETELKAKIAALQSETRKTPAASTSHMSEVDVARELDNMSAKLESLGALVDEVASDPEVQGLLASSANLWVPVITASAEERTAKAPVEDTPDSSHS</sequence>
<accession>A0A8T0HBI9</accession>
<name>A0A8T0HBI9_CERPU</name>
<proteinExistence type="predicted"/>
<comment type="caution">
    <text evidence="1">The sequence shown here is derived from an EMBL/GenBank/DDBJ whole genome shotgun (WGS) entry which is preliminary data.</text>
</comment>
<protein>
    <submittedName>
        <fullName evidence="1">Uncharacterized protein</fullName>
    </submittedName>
</protein>
<gene>
    <name evidence="1" type="ORF">KC19_6G035200</name>
</gene>
<keyword evidence="2" id="KW-1185">Reference proteome</keyword>